<evidence type="ECO:0000256" key="7">
    <source>
        <dbReference type="SAM" id="MobiDB-lite"/>
    </source>
</evidence>
<sequence>MQVNRKLQILVKRIDQLPLVQRLGIPDRFLLVAQRITKYPVLVERILQKLKARTEEHQSLERALALIRDAIAQVDANVCEHKKALRLRDIGHRLEGRPLTRPKEPCVFRREDLIQGGCTLLHEGAVSWRCSGKQKEVLAVLLSDMLLLLQEKEQKLVFASMENRVQVIPLLRLIVREVAMEEKAMYLIYVSTGALPEMYELHCSSKDECLQWMTLIRRAVDSQQEEELYKEQVRRLQQFQDFLQSTDQQIQECLSRKLKASAGLYENLTGQKPPHTSLLLHGDSETLQGAELLHGAIDEVENLQNLLLMQLTDPDLPAGGGLPWSSKQRRGEDTVDQAEPPEDRPLNPAEEPPPADGPEVLENLFQTEVDAPPQHRSSFSSSSASGTAVCDSVMKLVQTLYSLKAVVAQQDSRIELHQAVQLKHPRHHSNLLLEQERQRNAERQKEDLAQLHKLQALQREEQQRWEKERERQMKRAEELKDPGRKQTLDRDGRLLRQEKERVEKLRQKLLRGNHNYEDPSVGRSAGPAPQSSALSSHPSLSGGQLNGGGTVKKNAKASDPAQRPDDTPPKGSSAQPVQQKIPTKLASKGKEKSFKGKRTHQRTQSAATIEFTEVLPIRITGKEGGSLRAERSSSPQRILNPDFFTPPQNRKRNSLDTPPPVPPPFPKEILDKGGAEKLQTAL</sequence>
<keyword evidence="4" id="KW-0344">Guanine-nucleotide releasing factor</keyword>
<dbReference type="SUPFAM" id="SSF50729">
    <property type="entry name" value="PH domain-like"/>
    <property type="match status" value="1"/>
</dbReference>
<dbReference type="PANTHER" id="PTHR13944">
    <property type="entry name" value="AGAP007712-PA"/>
    <property type="match status" value="1"/>
</dbReference>
<dbReference type="GO" id="GO:0005737">
    <property type="term" value="C:cytoplasm"/>
    <property type="evidence" value="ECO:0007669"/>
    <property type="project" value="UniProtKB-SubCell"/>
</dbReference>
<keyword evidence="3" id="KW-0597">Phosphoprotein</keyword>
<accession>A0A3S2MLG2</accession>
<evidence type="ECO:0000256" key="1">
    <source>
        <dbReference type="ARBA" id="ARBA00004496"/>
    </source>
</evidence>
<dbReference type="InterPro" id="IPR051632">
    <property type="entry name" value="Rho_GEF"/>
</dbReference>
<dbReference type="AlphaFoldDB" id="A0A3S2MLG2"/>
<keyword evidence="6" id="KW-0175">Coiled coil</keyword>
<evidence type="ECO:0000256" key="5">
    <source>
        <dbReference type="ARBA" id="ARBA00022771"/>
    </source>
</evidence>
<dbReference type="PROSITE" id="PS50003">
    <property type="entry name" value="PH_DOMAIN"/>
    <property type="match status" value="1"/>
</dbReference>
<keyword evidence="5" id="KW-0479">Metal-binding</keyword>
<evidence type="ECO:0000259" key="8">
    <source>
        <dbReference type="PROSITE" id="PS50003"/>
    </source>
</evidence>
<reference evidence="10 11" key="2">
    <citation type="submission" date="2019-01" db="EMBL/GenBank/DDBJ databases">
        <title>A chromosome length genome reference of the Java medaka (oryzias javanicus).</title>
        <authorList>
            <person name="Herpin A."/>
            <person name="Takehana Y."/>
            <person name="Naruse K."/>
            <person name="Ansai S."/>
            <person name="Kawaguchi M."/>
        </authorList>
    </citation>
    <scope>NUCLEOTIDE SEQUENCE [LARGE SCALE GENOMIC DNA]</scope>
    <source>
        <strain evidence="10">RS831</strain>
        <tissue evidence="10">Whole body</tissue>
    </source>
</reference>
<protein>
    <recommendedName>
        <fullName evidence="12">DH domain-containing protein</fullName>
    </recommendedName>
</protein>
<name>A0A3S2MLG2_ORYJA</name>
<dbReference type="PROSITE" id="PS50010">
    <property type="entry name" value="DH_2"/>
    <property type="match status" value="1"/>
</dbReference>
<proteinExistence type="predicted"/>
<feature type="compositionally biased region" description="Low complexity" evidence="7">
    <location>
        <begin position="527"/>
        <end position="541"/>
    </location>
</feature>
<comment type="subcellular location">
    <subcellularLocation>
        <location evidence="1">Cytoplasm</location>
    </subcellularLocation>
</comment>
<dbReference type="InterPro" id="IPR001849">
    <property type="entry name" value="PH_domain"/>
</dbReference>
<dbReference type="OrthoDB" id="28045at2759"/>
<dbReference type="PANTHER" id="PTHR13944:SF23">
    <property type="entry name" value="RHO GUANINE NUCLEOTIDE EXCHANGE FACTOR 18"/>
    <property type="match status" value="1"/>
</dbReference>
<dbReference type="CDD" id="cd22249">
    <property type="entry name" value="UDM1_RNF168_RNF169-like"/>
    <property type="match status" value="1"/>
</dbReference>
<dbReference type="Gene3D" id="2.30.29.30">
    <property type="entry name" value="Pleckstrin-homology domain (PH domain)/Phosphotyrosine-binding domain (PTB)"/>
    <property type="match status" value="1"/>
</dbReference>
<dbReference type="InterPro" id="IPR000219">
    <property type="entry name" value="DH_dom"/>
</dbReference>
<evidence type="ECO:0008006" key="12">
    <source>
        <dbReference type="Google" id="ProtNLM"/>
    </source>
</evidence>
<dbReference type="Gene3D" id="1.20.900.10">
    <property type="entry name" value="Dbl homology (DH) domain"/>
    <property type="match status" value="1"/>
</dbReference>
<dbReference type="InterPro" id="IPR041020">
    <property type="entry name" value="PH_16"/>
</dbReference>
<dbReference type="Proteomes" id="UP000283210">
    <property type="component" value="Chromosome 17"/>
</dbReference>
<feature type="compositionally biased region" description="Polar residues" evidence="7">
    <location>
        <begin position="570"/>
        <end position="581"/>
    </location>
</feature>
<dbReference type="SMART" id="SM00233">
    <property type="entry name" value="PH"/>
    <property type="match status" value="1"/>
</dbReference>
<evidence type="ECO:0000313" key="10">
    <source>
        <dbReference type="EMBL" id="RVE62071.1"/>
    </source>
</evidence>
<evidence type="ECO:0000259" key="9">
    <source>
        <dbReference type="PROSITE" id="PS50010"/>
    </source>
</evidence>
<dbReference type="Pfam" id="PF00621">
    <property type="entry name" value="RhoGEF"/>
    <property type="match status" value="1"/>
</dbReference>
<evidence type="ECO:0000256" key="4">
    <source>
        <dbReference type="ARBA" id="ARBA00022658"/>
    </source>
</evidence>
<dbReference type="GO" id="GO:0035023">
    <property type="term" value="P:regulation of Rho protein signal transduction"/>
    <property type="evidence" value="ECO:0007669"/>
    <property type="project" value="TreeGrafter"/>
</dbReference>
<feature type="compositionally biased region" description="Pro residues" evidence="7">
    <location>
        <begin position="657"/>
        <end position="666"/>
    </location>
</feature>
<feature type="region of interest" description="Disordered" evidence="7">
    <location>
        <begin position="318"/>
        <end position="359"/>
    </location>
</feature>
<evidence type="ECO:0000256" key="2">
    <source>
        <dbReference type="ARBA" id="ARBA00022490"/>
    </source>
</evidence>
<dbReference type="GO" id="GO:0008270">
    <property type="term" value="F:zinc ion binding"/>
    <property type="evidence" value="ECO:0007669"/>
    <property type="project" value="UniProtKB-KW"/>
</dbReference>
<dbReference type="EMBL" id="CM012453">
    <property type="protein sequence ID" value="RVE62071.1"/>
    <property type="molecule type" value="Genomic_DNA"/>
</dbReference>
<keyword evidence="2" id="KW-0963">Cytoplasm</keyword>
<keyword evidence="11" id="KW-1185">Reference proteome</keyword>
<evidence type="ECO:0000256" key="6">
    <source>
        <dbReference type="ARBA" id="ARBA00023054"/>
    </source>
</evidence>
<evidence type="ECO:0000313" key="11">
    <source>
        <dbReference type="Proteomes" id="UP000283210"/>
    </source>
</evidence>
<evidence type="ECO:0000256" key="3">
    <source>
        <dbReference type="ARBA" id="ARBA00022553"/>
    </source>
</evidence>
<dbReference type="GO" id="GO:0005886">
    <property type="term" value="C:plasma membrane"/>
    <property type="evidence" value="ECO:0007669"/>
    <property type="project" value="TreeGrafter"/>
</dbReference>
<gene>
    <name evidence="10" type="ORF">OJAV_G00177090</name>
</gene>
<reference evidence="10 11" key="1">
    <citation type="submission" date="2018-11" db="EMBL/GenBank/DDBJ databases">
        <authorList>
            <person name="Lopez-Roques C."/>
            <person name="Donnadieu C."/>
            <person name="Bouchez O."/>
            <person name="Klopp C."/>
            <person name="Cabau C."/>
            <person name="Zahm M."/>
        </authorList>
    </citation>
    <scope>NUCLEOTIDE SEQUENCE [LARGE SCALE GENOMIC DNA]</scope>
    <source>
        <strain evidence="10">RS831</strain>
        <tissue evidence="10">Whole body</tissue>
    </source>
</reference>
<dbReference type="SUPFAM" id="SSF48065">
    <property type="entry name" value="DBL homology domain (DH-domain)"/>
    <property type="match status" value="1"/>
</dbReference>
<keyword evidence="5" id="KW-0862">Zinc</keyword>
<feature type="region of interest" description="Disordered" evidence="7">
    <location>
        <begin position="462"/>
        <end position="682"/>
    </location>
</feature>
<feature type="domain" description="PH" evidence="8">
    <location>
        <begin position="119"/>
        <end position="221"/>
    </location>
</feature>
<dbReference type="InterPro" id="IPR011993">
    <property type="entry name" value="PH-like_dom_sf"/>
</dbReference>
<dbReference type="Pfam" id="PF17838">
    <property type="entry name" value="PH_16"/>
    <property type="match status" value="1"/>
</dbReference>
<feature type="domain" description="DH" evidence="9">
    <location>
        <begin position="1"/>
        <end position="77"/>
    </location>
</feature>
<dbReference type="InterPro" id="IPR035899">
    <property type="entry name" value="DBL_dom_sf"/>
</dbReference>
<feature type="compositionally biased region" description="Basic and acidic residues" evidence="7">
    <location>
        <begin position="462"/>
        <end position="506"/>
    </location>
</feature>
<keyword evidence="5" id="KW-0863">Zinc-finger</keyword>
<organism evidence="10 11">
    <name type="scientific">Oryzias javanicus</name>
    <name type="common">Javanese ricefish</name>
    <name type="synonym">Aplocheilus javanicus</name>
    <dbReference type="NCBI Taxonomy" id="123683"/>
    <lineage>
        <taxon>Eukaryota</taxon>
        <taxon>Metazoa</taxon>
        <taxon>Chordata</taxon>
        <taxon>Craniata</taxon>
        <taxon>Vertebrata</taxon>
        <taxon>Euteleostomi</taxon>
        <taxon>Actinopterygii</taxon>
        <taxon>Neopterygii</taxon>
        <taxon>Teleostei</taxon>
        <taxon>Neoteleostei</taxon>
        <taxon>Acanthomorphata</taxon>
        <taxon>Ovalentaria</taxon>
        <taxon>Atherinomorphae</taxon>
        <taxon>Beloniformes</taxon>
        <taxon>Adrianichthyidae</taxon>
        <taxon>Oryziinae</taxon>
        <taxon>Oryzias</taxon>
    </lineage>
</organism>
<dbReference type="GO" id="GO:0005085">
    <property type="term" value="F:guanyl-nucleotide exchange factor activity"/>
    <property type="evidence" value="ECO:0007669"/>
    <property type="project" value="UniProtKB-KW"/>
</dbReference>